<dbReference type="EMBL" id="JAJITD010000007">
    <property type="protein sequence ID" value="MCC8394228.1"/>
    <property type="molecule type" value="Genomic_DNA"/>
</dbReference>
<dbReference type="RefSeq" id="WP_230510524.1">
    <property type="nucleotide sequence ID" value="NZ_JAJITD010000007.1"/>
</dbReference>
<dbReference type="InterPro" id="IPR005358">
    <property type="entry name" value="Puta_zinc/iron-chelating_dom"/>
</dbReference>
<reference evidence="1 2" key="1">
    <citation type="submission" date="2021-11" db="EMBL/GenBank/DDBJ databases">
        <authorList>
            <person name="Oh E.-T."/>
            <person name="Kim S.-B."/>
        </authorList>
    </citation>
    <scope>NUCLEOTIDE SEQUENCE [LARGE SCALE GENOMIC DNA]</scope>
    <source>
        <strain evidence="1 2">MMS20-SJTR3</strain>
    </source>
</reference>
<evidence type="ECO:0000313" key="2">
    <source>
        <dbReference type="Proteomes" id="UP001431019"/>
    </source>
</evidence>
<dbReference type="PANTHER" id="PTHR36931">
    <property type="entry name" value="UPF0153 PROTEIN YEIW"/>
    <property type="match status" value="1"/>
</dbReference>
<sequence length="104" mass="10717">MQQGGAPRASPFQVDGHACRPDCGACCIAPSISSPLPGMPNGKPAGVRCVQLGDDLRCAIFGQPERPACCSGLQPQLEMCGANRGEALAWLTLLEAQTQPGSPV</sequence>
<organism evidence="1 2">
    <name type="scientific">Paraburkholderia sejongensis</name>
    <dbReference type="NCBI Taxonomy" id="2886946"/>
    <lineage>
        <taxon>Bacteria</taxon>
        <taxon>Pseudomonadati</taxon>
        <taxon>Pseudomonadota</taxon>
        <taxon>Betaproteobacteria</taxon>
        <taxon>Burkholderiales</taxon>
        <taxon>Burkholderiaceae</taxon>
        <taxon>Paraburkholderia</taxon>
    </lineage>
</organism>
<gene>
    <name evidence="1" type="ORF">LJ656_16645</name>
</gene>
<accession>A0ABS8JWX5</accession>
<protein>
    <submittedName>
        <fullName evidence="1">YkgJ family cysteine cluster protein</fullName>
    </submittedName>
</protein>
<dbReference type="PANTHER" id="PTHR36931:SF1">
    <property type="entry name" value="UPF0153 PROTEIN YEIW"/>
    <property type="match status" value="1"/>
</dbReference>
<dbReference type="Pfam" id="PF03692">
    <property type="entry name" value="CxxCxxCC"/>
    <property type="match status" value="1"/>
</dbReference>
<keyword evidence="2" id="KW-1185">Reference proteome</keyword>
<dbReference type="InterPro" id="IPR052572">
    <property type="entry name" value="UPF0153_domain"/>
</dbReference>
<name>A0ABS8JWX5_9BURK</name>
<comment type="caution">
    <text evidence="1">The sequence shown here is derived from an EMBL/GenBank/DDBJ whole genome shotgun (WGS) entry which is preliminary data.</text>
</comment>
<proteinExistence type="predicted"/>
<dbReference type="Proteomes" id="UP001431019">
    <property type="component" value="Unassembled WGS sequence"/>
</dbReference>
<evidence type="ECO:0000313" key="1">
    <source>
        <dbReference type="EMBL" id="MCC8394228.1"/>
    </source>
</evidence>